<evidence type="ECO:0000313" key="2">
    <source>
        <dbReference type="Proteomes" id="UP000189705"/>
    </source>
</evidence>
<keyword evidence="2" id="KW-1185">Reference proteome</keyword>
<dbReference type="InterPro" id="IPR001124">
    <property type="entry name" value="Lipid-bd_serum_glycop_C"/>
</dbReference>
<proteinExistence type="predicted"/>
<evidence type="ECO:0000313" key="3">
    <source>
        <dbReference type="RefSeq" id="XP_025068013.1"/>
    </source>
</evidence>
<dbReference type="SMART" id="SM00329">
    <property type="entry name" value="BPI2"/>
    <property type="match status" value="1"/>
</dbReference>
<dbReference type="Proteomes" id="UP000189705">
    <property type="component" value="Unplaced"/>
</dbReference>
<reference evidence="3" key="1">
    <citation type="submission" date="2025-08" db="UniProtKB">
        <authorList>
            <consortium name="RefSeq"/>
        </authorList>
    </citation>
    <scope>IDENTIFICATION</scope>
</reference>
<dbReference type="RefSeq" id="XP_025068013.1">
    <property type="nucleotide sequence ID" value="XM_025212228.1"/>
</dbReference>
<gene>
    <name evidence="3" type="primary">LOC102376719</name>
</gene>
<dbReference type="KEGG" id="asn:102376719"/>
<feature type="domain" description="Lipid-binding serum glycoprotein C-terminal" evidence="1">
    <location>
        <begin position="87"/>
        <end position="289"/>
    </location>
</feature>
<evidence type="ECO:0000259" key="1">
    <source>
        <dbReference type="SMART" id="SM00329"/>
    </source>
</evidence>
<organism evidence="2 3">
    <name type="scientific">Alligator sinensis</name>
    <name type="common">Chinese alligator</name>
    <dbReference type="NCBI Taxonomy" id="38654"/>
    <lineage>
        <taxon>Eukaryota</taxon>
        <taxon>Metazoa</taxon>
        <taxon>Chordata</taxon>
        <taxon>Craniata</taxon>
        <taxon>Vertebrata</taxon>
        <taxon>Euteleostomi</taxon>
        <taxon>Archelosauria</taxon>
        <taxon>Archosauria</taxon>
        <taxon>Crocodylia</taxon>
        <taxon>Alligatoridae</taxon>
        <taxon>Alligatorinae</taxon>
        <taxon>Alligator</taxon>
    </lineage>
</organism>
<protein>
    <submittedName>
        <fullName evidence="3">BPI fold-containing family B member 3</fullName>
    </submittedName>
</protein>
<dbReference type="AlphaFoldDB" id="A0A3Q0HC23"/>
<name>A0A3Q0HC23_ALLSI</name>
<dbReference type="Gene3D" id="3.15.20.10">
    <property type="entry name" value="Bactericidal permeability-increasing protein, domain 2"/>
    <property type="match status" value="1"/>
</dbReference>
<dbReference type="PANTHER" id="PTHR46019">
    <property type="entry name" value="BPI FOLD-CONTAINING FAMILY B MEMBER 4-RELATED"/>
    <property type="match status" value="1"/>
</dbReference>
<dbReference type="SUPFAM" id="SSF55394">
    <property type="entry name" value="Bactericidal permeability-increasing protein, BPI"/>
    <property type="match status" value="1"/>
</dbReference>
<accession>A0A3Q0HC23</accession>
<dbReference type="GO" id="GO:0008289">
    <property type="term" value="F:lipid binding"/>
    <property type="evidence" value="ECO:0007669"/>
    <property type="project" value="InterPro"/>
</dbReference>
<dbReference type="InParanoid" id="A0A3Q0HC23"/>
<sequence>MNALIKFLPKVLCPVIDTVVSLANIVIRVVDTVAPVGKLGHIHYLVKGLPPVDGQHLQLDLNAFVTDAVDDIIAPWMGPGAPMSLPPVSDHTSQVVLSESLLDSVFALLHNGGHLDMDITDRVANTLVPLTTDAIKSKIPEVSHLIPKHLPLVVKFRLASPPKVTLHDGKAILNVTVSIEVLIRHKNATLQPLFTVDGNIILSLGLSVKDHKLHFDFNVERVQFWLASSHFGPFDISDLENWLRKIIESLHLPKLRTALEDGIPLPKLFGMDLTNAAVDVADHAVVLTKMG</sequence>
<dbReference type="PANTHER" id="PTHR46019:SF4">
    <property type="entry name" value="BPI FOLD-CONTAINING FAMILY B MEMBER 4"/>
    <property type="match status" value="1"/>
</dbReference>
<dbReference type="InterPro" id="IPR017943">
    <property type="entry name" value="Bactericidal_perm-incr_a/b_dom"/>
</dbReference>
<dbReference type="InterPro" id="IPR051660">
    <property type="entry name" value="BPI_fold-BPI/LBP"/>
</dbReference>
<dbReference type="Pfam" id="PF02886">
    <property type="entry name" value="LBP_BPI_CETP_C"/>
    <property type="match status" value="1"/>
</dbReference>
<dbReference type="GeneID" id="102376719"/>